<keyword evidence="4" id="KW-1185">Reference proteome</keyword>
<evidence type="ECO:0000256" key="1">
    <source>
        <dbReference type="SAM" id="Phobius"/>
    </source>
</evidence>
<dbReference type="Proteomes" id="UP000800303">
    <property type="component" value="Unassembled WGS sequence"/>
</dbReference>
<dbReference type="RefSeq" id="WP_166274182.1">
    <property type="nucleotide sequence ID" value="NZ_JAAFGS010000003.1"/>
</dbReference>
<dbReference type="GO" id="GO:0016787">
    <property type="term" value="F:hydrolase activity"/>
    <property type="evidence" value="ECO:0007669"/>
    <property type="project" value="UniProtKB-KW"/>
</dbReference>
<protein>
    <submittedName>
        <fullName evidence="3">Alpha/beta fold hydrolase</fullName>
    </submittedName>
</protein>
<dbReference type="PANTHER" id="PTHR43265:SF1">
    <property type="entry name" value="ESTERASE ESTD"/>
    <property type="match status" value="1"/>
</dbReference>
<proteinExistence type="predicted"/>
<dbReference type="Gene3D" id="3.40.50.1820">
    <property type="entry name" value="alpha/beta hydrolase"/>
    <property type="match status" value="1"/>
</dbReference>
<dbReference type="PANTHER" id="PTHR43265">
    <property type="entry name" value="ESTERASE ESTD"/>
    <property type="match status" value="1"/>
</dbReference>
<keyword evidence="3" id="KW-0378">Hydrolase</keyword>
<keyword evidence="1" id="KW-1133">Transmembrane helix</keyword>
<organism evidence="3 4">
    <name type="scientific">Saccharibacillus alkalitolerans</name>
    <dbReference type="NCBI Taxonomy" id="2705290"/>
    <lineage>
        <taxon>Bacteria</taxon>
        <taxon>Bacillati</taxon>
        <taxon>Bacillota</taxon>
        <taxon>Bacilli</taxon>
        <taxon>Bacillales</taxon>
        <taxon>Paenibacillaceae</taxon>
        <taxon>Saccharibacillus</taxon>
    </lineage>
</organism>
<keyword evidence="1" id="KW-0812">Transmembrane</keyword>
<feature type="domain" description="Xaa-Pro dipeptidyl-peptidase-like" evidence="2">
    <location>
        <begin position="55"/>
        <end position="225"/>
    </location>
</feature>
<dbReference type="InterPro" id="IPR029058">
    <property type="entry name" value="AB_hydrolase_fold"/>
</dbReference>
<dbReference type="Pfam" id="PF02129">
    <property type="entry name" value="Peptidase_S15"/>
    <property type="match status" value="1"/>
</dbReference>
<evidence type="ECO:0000313" key="4">
    <source>
        <dbReference type="Proteomes" id="UP000800303"/>
    </source>
</evidence>
<feature type="transmembrane region" description="Helical" evidence="1">
    <location>
        <begin position="9"/>
        <end position="29"/>
    </location>
</feature>
<dbReference type="SUPFAM" id="SSF53474">
    <property type="entry name" value="alpha/beta-Hydrolases"/>
    <property type="match status" value="1"/>
</dbReference>
<reference evidence="3 4" key="1">
    <citation type="submission" date="2020-01" db="EMBL/GenBank/DDBJ databases">
        <title>Polyphasic characterisation and genomic insights into a novel alkali tolerant bacterium VR-M41.</title>
        <authorList>
            <person name="Vemuluri V.R."/>
        </authorList>
    </citation>
    <scope>NUCLEOTIDE SEQUENCE [LARGE SCALE GENOMIC DNA]</scope>
    <source>
        <strain evidence="3 4">VR-M41</strain>
    </source>
</reference>
<gene>
    <name evidence="3" type="ORF">GYN08_10610</name>
</gene>
<dbReference type="InterPro" id="IPR053145">
    <property type="entry name" value="AB_hydrolase_Est10"/>
</dbReference>
<accession>A0ABX0F466</accession>
<keyword evidence="1" id="KW-0472">Membrane</keyword>
<dbReference type="InterPro" id="IPR000383">
    <property type="entry name" value="Xaa-Pro-like_dom"/>
</dbReference>
<name>A0ABX0F466_9BACL</name>
<dbReference type="EMBL" id="JAAFGS010000003">
    <property type="protein sequence ID" value="NGZ75773.1"/>
    <property type="molecule type" value="Genomic_DNA"/>
</dbReference>
<comment type="caution">
    <text evidence="3">The sequence shown here is derived from an EMBL/GenBank/DDBJ whole genome shotgun (WGS) entry which is preliminary data.</text>
</comment>
<evidence type="ECO:0000313" key="3">
    <source>
        <dbReference type="EMBL" id="NGZ75773.1"/>
    </source>
</evidence>
<sequence length="357" mass="39424">MKKKSKKALWITGGSVLLVLSALLVFFLIQNTYRIEERAVSIDTPEGVLTGTLALPKSPSGPVGLVVFVHGDGPTNASYDGAYKPLWEAFAGEGYASLSLDKRGVGGSEGNWLNQSMEDRARDTAEAIDWARSQPEIDASRIGLWGASQAGWVIPKVARDEPELAFHILVAPAVNWIEQGRYNTRREMENSGASAAAISRIEREDADVLDLLQRGASYEDYEAYRKKAGVSGAEAISRDRWTFIGKNFRSDSADDLPAFRQPVHLVLGGEDLNVDSDDTEKVYRDNIPAELLSVTRLPEADHSMLDRRVAASEALTVLTAVFMPRELFDDGYLRDMRQFLRTIDRGIDQGKEKTSSQ</sequence>
<evidence type="ECO:0000259" key="2">
    <source>
        <dbReference type="Pfam" id="PF02129"/>
    </source>
</evidence>